<keyword evidence="7" id="KW-0221">Differentiation</keyword>
<dbReference type="EMBL" id="JAVRJZ010000016">
    <property type="protein sequence ID" value="KAK2710545.1"/>
    <property type="molecule type" value="Genomic_DNA"/>
</dbReference>
<comment type="subunit">
    <text evidence="16">Belongs to the multiprotein complex Integrator, at least composed of IntS1, IntS2, IntS3, IntS4, omd/IntS5, IntS6, defl/IntS7, IntS8, IntS9, IntS10, IntS11, IntS12, asun/IntS13, IntS14 and IntS15. The core complex associates with protein phosphatase 2A subunits mts/PP2A and Pp2A-29B, to form the Integrator-PP2A (INTAC) complex.</text>
</comment>
<dbReference type="GO" id="GO:0007346">
    <property type="term" value="P:regulation of mitotic cell cycle"/>
    <property type="evidence" value="ECO:0007669"/>
    <property type="project" value="TreeGrafter"/>
</dbReference>
<evidence type="ECO:0000256" key="11">
    <source>
        <dbReference type="ARBA" id="ARBA00023254"/>
    </source>
</evidence>
<dbReference type="GO" id="GO:0051301">
    <property type="term" value="P:cell division"/>
    <property type="evidence" value="ECO:0007669"/>
    <property type="project" value="UniProtKB-KW"/>
</dbReference>
<evidence type="ECO:0000313" key="18">
    <source>
        <dbReference type="Proteomes" id="UP001187531"/>
    </source>
</evidence>
<evidence type="ECO:0000256" key="13">
    <source>
        <dbReference type="ARBA" id="ARBA00030658"/>
    </source>
</evidence>
<evidence type="ECO:0000256" key="6">
    <source>
        <dbReference type="ARBA" id="ARBA00022776"/>
    </source>
</evidence>
<evidence type="ECO:0000256" key="2">
    <source>
        <dbReference type="ARBA" id="ARBA00004556"/>
    </source>
</evidence>
<dbReference type="EMBL" id="JAVRJZ010000016">
    <property type="protein sequence ID" value="KAK2710543.1"/>
    <property type="molecule type" value="Genomic_DNA"/>
</dbReference>
<evidence type="ECO:0000256" key="5">
    <source>
        <dbReference type="ARBA" id="ARBA00022618"/>
    </source>
</evidence>
<dbReference type="GO" id="GO:0051321">
    <property type="term" value="P:meiotic cell cycle"/>
    <property type="evidence" value="ECO:0007669"/>
    <property type="project" value="UniProtKB-KW"/>
</dbReference>
<keyword evidence="6" id="KW-0498">Mitosis</keyword>
<keyword evidence="5" id="KW-0132">Cell division</keyword>
<reference evidence="17" key="1">
    <citation type="submission" date="2023-07" db="EMBL/GenBank/DDBJ databases">
        <title>Chromosome-level genome assembly of Artemia franciscana.</title>
        <authorList>
            <person name="Jo E."/>
        </authorList>
    </citation>
    <scope>NUCLEOTIDE SEQUENCE</scope>
    <source>
        <tissue evidence="17">Whole body</tissue>
    </source>
</reference>
<evidence type="ECO:0000256" key="1">
    <source>
        <dbReference type="ARBA" id="ARBA00004123"/>
    </source>
</evidence>
<dbReference type="Pfam" id="PF10221">
    <property type="entry name" value="Mat89Bb"/>
    <property type="match status" value="1"/>
</dbReference>
<keyword evidence="12" id="KW-0131">Cell cycle</keyword>
<keyword evidence="8" id="KW-0744">Spermatogenesis</keyword>
<dbReference type="GO" id="GO:0032039">
    <property type="term" value="C:integrator complex"/>
    <property type="evidence" value="ECO:0007669"/>
    <property type="project" value="TreeGrafter"/>
</dbReference>
<comment type="caution">
    <text evidence="17">The sequence shown here is derived from an EMBL/GenBank/DDBJ whole genome shotgun (WGS) entry which is preliminary data.</text>
</comment>
<evidence type="ECO:0000256" key="8">
    <source>
        <dbReference type="ARBA" id="ARBA00022871"/>
    </source>
</evidence>
<evidence type="ECO:0000256" key="3">
    <source>
        <dbReference type="ARBA" id="ARBA00020501"/>
    </source>
</evidence>
<proteinExistence type="inferred from homology"/>
<comment type="subcellular location">
    <subcellularLocation>
        <location evidence="2">Cytoplasm</location>
        <location evidence="2">Perinuclear region</location>
    </subcellularLocation>
    <subcellularLocation>
        <location evidence="1">Nucleus</location>
    </subcellularLocation>
</comment>
<evidence type="ECO:0000256" key="7">
    <source>
        <dbReference type="ARBA" id="ARBA00022782"/>
    </source>
</evidence>
<dbReference type="PANTHER" id="PTHR12955">
    <property type="entry name" value="SARCOMA ANTIGEN NY-SAR-95-RELATED"/>
    <property type="match status" value="1"/>
</dbReference>
<evidence type="ECO:0000256" key="16">
    <source>
        <dbReference type="ARBA" id="ARBA00065185"/>
    </source>
</evidence>
<dbReference type="GO" id="GO:0051642">
    <property type="term" value="P:centrosome localization"/>
    <property type="evidence" value="ECO:0007669"/>
    <property type="project" value="TreeGrafter"/>
</dbReference>
<protein>
    <recommendedName>
        <fullName evidence="3">Protein asunder</fullName>
    </recommendedName>
    <alternativeName>
        <fullName evidence="14">Cell cycle regulator Mat89Bb</fullName>
    </alternativeName>
    <alternativeName>
        <fullName evidence="13">Set apart in position or space protein</fullName>
    </alternativeName>
</protein>
<evidence type="ECO:0000256" key="10">
    <source>
        <dbReference type="ARBA" id="ARBA00023242"/>
    </source>
</evidence>
<dbReference type="PANTHER" id="PTHR12955:SF1">
    <property type="entry name" value="INTEGRATOR COMPLEX SUBUNIT 13"/>
    <property type="match status" value="1"/>
</dbReference>
<organism evidence="17 18">
    <name type="scientific">Artemia franciscana</name>
    <name type="common">Brine shrimp</name>
    <name type="synonym">Artemia sanfranciscana</name>
    <dbReference type="NCBI Taxonomy" id="6661"/>
    <lineage>
        <taxon>Eukaryota</taxon>
        <taxon>Metazoa</taxon>
        <taxon>Ecdysozoa</taxon>
        <taxon>Arthropoda</taxon>
        <taxon>Crustacea</taxon>
        <taxon>Branchiopoda</taxon>
        <taxon>Anostraca</taxon>
        <taxon>Artemiidae</taxon>
        <taxon>Artemia</taxon>
    </lineage>
</organism>
<dbReference type="GO" id="GO:0048471">
    <property type="term" value="C:perinuclear region of cytoplasm"/>
    <property type="evidence" value="ECO:0007669"/>
    <property type="project" value="UniProtKB-SubCell"/>
</dbReference>
<dbReference type="Proteomes" id="UP001187531">
    <property type="component" value="Unassembled WGS sequence"/>
</dbReference>
<keyword evidence="4" id="KW-0963">Cytoplasm</keyword>
<dbReference type="AlphaFoldDB" id="A0AA88HEG3"/>
<evidence type="ECO:0000256" key="4">
    <source>
        <dbReference type="ARBA" id="ARBA00022490"/>
    </source>
</evidence>
<dbReference type="GO" id="GO:0030154">
    <property type="term" value="P:cell differentiation"/>
    <property type="evidence" value="ECO:0007669"/>
    <property type="project" value="UniProtKB-KW"/>
</dbReference>
<evidence type="ECO:0000256" key="15">
    <source>
        <dbReference type="ARBA" id="ARBA00061603"/>
    </source>
</evidence>
<dbReference type="EMBL" id="JAVRJZ010000016">
    <property type="protein sequence ID" value="KAK2710544.1"/>
    <property type="molecule type" value="Genomic_DNA"/>
</dbReference>
<keyword evidence="11" id="KW-0469">Meiosis</keyword>
<accession>A0AA88HEG3</accession>
<gene>
    <name evidence="17" type="ORF">QYM36_011915</name>
</gene>
<sequence length="618" mass="69227">MSKAKTIFLLDHSTKTALNPGSLVDLETRSRTGIPTENVAKPVWTCMLEACLEYSRIVWDIYPNHCFIRYIICDDDALEIGLWDTASQNVNHFMNLLSSVRSASSDSMIGRCIPAALDSLSEPTENEKGGKIKNECRLICIGSFNDDKHVRNLEVMCQELLNQKNRDIITSGKGLAITCLSIIFLNVYPDHFQVSKVSEMLCVDQSLQTYTDVYSVRAGNLSNFMTALVLKHYNLTSTTVTGIPMKEEQNASSSANYDVEIFHPSAAMEELIRGDVAGLVYAVKEGCEYRTATLKWNTPRVSINDLWYCSSAYRIAAVDVNSRPSSCLTNFLLGGRSVMLEMPKPGGSKMLSHMLSSHGGEIFIHTLVTTRSILEDPPSISEGAGGKVSDYRIDAFAEIMKSCRLAPFSSVEKEPLSKAYNKIERYTTFWPITSSKSYMAACQNIMGIFPNVIVKENLSEEEVNQCKQVIYNFMGMENRGDPLPVSNITSARSKKREEHYKNLFTELEQYLRAHCRSKQHHRVLDCLLECRSLAGEKIDEKGVIRANTDSPASPPLAKKAFAVTQGDKPISLYDYWLKNVIEEQSNRRVELVGRIKAGEGIAKLYQNLESERNLVSQL</sequence>
<keyword evidence="10" id="KW-0539">Nucleus</keyword>
<comment type="similarity">
    <text evidence="15">Belongs to the Integrator subunit 13 family.</text>
</comment>
<dbReference type="EMBL" id="JAVRJZ010000016">
    <property type="protein sequence ID" value="KAK2710542.1"/>
    <property type="molecule type" value="Genomic_DNA"/>
</dbReference>
<evidence type="ECO:0000313" key="17">
    <source>
        <dbReference type="EMBL" id="KAK2710545.1"/>
    </source>
</evidence>
<keyword evidence="18" id="KW-1185">Reference proteome</keyword>
<name>A0AA88HEG3_ARTSF</name>
<dbReference type="GO" id="GO:0007283">
    <property type="term" value="P:spermatogenesis"/>
    <property type="evidence" value="ECO:0007669"/>
    <property type="project" value="UniProtKB-KW"/>
</dbReference>
<keyword evidence="9" id="KW-0175">Coiled coil</keyword>
<evidence type="ECO:0000256" key="12">
    <source>
        <dbReference type="ARBA" id="ARBA00023306"/>
    </source>
</evidence>
<dbReference type="InterPro" id="IPR019355">
    <property type="entry name" value="Cell_cycle_regulator_Mat89Bb"/>
</dbReference>
<dbReference type="EMBL" id="JAVRJZ010000016">
    <property type="protein sequence ID" value="KAK2710541.1"/>
    <property type="molecule type" value="Genomic_DNA"/>
</dbReference>
<evidence type="ECO:0000256" key="9">
    <source>
        <dbReference type="ARBA" id="ARBA00023054"/>
    </source>
</evidence>
<evidence type="ECO:0000256" key="14">
    <source>
        <dbReference type="ARBA" id="ARBA00032585"/>
    </source>
</evidence>